<dbReference type="EMBL" id="RCML01000004">
    <property type="protein sequence ID" value="KAG3000196.1"/>
    <property type="molecule type" value="Genomic_DNA"/>
</dbReference>
<dbReference type="EMBL" id="RCMV01000012">
    <property type="protein sequence ID" value="KAG3228647.1"/>
    <property type="molecule type" value="Genomic_DNA"/>
</dbReference>
<feature type="region of interest" description="Disordered" evidence="2">
    <location>
        <begin position="1224"/>
        <end position="1249"/>
    </location>
</feature>
<evidence type="ECO:0000256" key="1">
    <source>
        <dbReference type="SAM" id="Coils"/>
    </source>
</evidence>
<reference evidence="8 9" key="1">
    <citation type="submission" date="2018-01" db="EMBL/GenBank/DDBJ databases">
        <title>Draft genome of the strawberry crown rot pathogen Phytophthora cactorum.</title>
        <authorList>
            <person name="Armitage A.D."/>
            <person name="Lysoe E."/>
            <person name="Nellist C.F."/>
            <person name="Harrison R.J."/>
            <person name="Brurberg M.B."/>
        </authorList>
    </citation>
    <scope>NUCLEOTIDE SEQUENCE [LARGE SCALE GENOMIC DNA]</scope>
    <source>
        <strain evidence="8 9">10300</strain>
    </source>
</reference>
<dbReference type="GO" id="GO:0060271">
    <property type="term" value="P:cilium assembly"/>
    <property type="evidence" value="ECO:0007669"/>
    <property type="project" value="TreeGrafter"/>
</dbReference>
<dbReference type="Proteomes" id="UP000736787">
    <property type="component" value="Unassembled WGS sequence"/>
</dbReference>
<accession>A0A329T3R1</accession>
<evidence type="ECO:0000313" key="9">
    <source>
        <dbReference type="Proteomes" id="UP000251314"/>
    </source>
</evidence>
<feature type="region of interest" description="Disordered" evidence="2">
    <location>
        <begin position="1333"/>
        <end position="1373"/>
    </location>
</feature>
<gene>
    <name evidence="8" type="ORF">PC110_g458</name>
    <name evidence="3" type="ORF">PC113_g1531</name>
    <name evidence="4" type="ORF">PC115_g2049</name>
    <name evidence="5" type="ORF">PC117_g1431</name>
    <name evidence="6" type="ORF">PC118_g387</name>
    <name evidence="7" type="ORF">PC129_g840</name>
</gene>
<keyword evidence="1" id="KW-0175">Coiled coil</keyword>
<dbReference type="Proteomes" id="UP000760860">
    <property type="component" value="Unassembled WGS sequence"/>
</dbReference>
<evidence type="ECO:0000313" key="5">
    <source>
        <dbReference type="EMBL" id="KAG2954179.1"/>
    </source>
</evidence>
<evidence type="ECO:0000313" key="3">
    <source>
        <dbReference type="EMBL" id="KAG2867897.1"/>
    </source>
</evidence>
<dbReference type="InterPro" id="IPR027912">
    <property type="entry name" value="CFAP54"/>
</dbReference>
<feature type="coiled-coil region" evidence="1">
    <location>
        <begin position="812"/>
        <end position="839"/>
    </location>
</feature>
<dbReference type="OrthoDB" id="2104158at2759"/>
<sequence>MAKKVGARIRVDSDPPKAPESEEGADVVVDQFTREFTAVWQLTREKQCKELTVESFGGAKDYAVSARQEVAFYGDVAQKLTPLADRLMRATPDQINTQKKTELFLIFGDRFYQAQEFRAASMFFYQKVLLLDEESNLDTPQGVLERILSSIDSPPRKRSHQEGQVYVRSLFGVAMCCFHVQKRSDGFVRNPGKLEKMIETLTLLRLGMEISVAMERQYSGQFSWLTLNGSVLIYSIVKPLQTLGFSKEVVAYLKWSLLAMESAVALCTTKYLMWRLQLGSAICDCYEELALKEEAKADQHVKSAVACAAYLQQVVQRLRKEEELDMPLPAEVQRVLLQAETTTAMLMSRVKATGDHQPLTKSAIETASPAVRDQVRAAIDAMETLSREAKQKRGGQASFALTSTASSMNETLLELFDYIMAIVVPMLNPLVEEEETPSVLDPAIFPISFHLITIRHCFQLAKPDEQMNLLTKSARARLQVASEGLTATDVATIKCLLELYEALHEVQQSWLTWETLSEEERIQSRMDLLVSGGTIPASKFLRRLSKAIQSCVFHGDGSIARTNQDLMTSVALQMWREFGIPMLKELDATEPSQFSKPLVRLTCEVLLTIHFTFTAVEFEDILLHAHVCLRLATLLSIRGKTCIGSQVVRQCLDRINSRRSELVNFSSHFHSVVNTESTMPLSNASFSCAIGDLSSPDDSMEVINARDRVGVPGTGSQFGGLSQDLCCIQVDLLLSLYRLELQTATMIDTLPLTSTKASVITPGTSFQTSTVLLTTEAKLVEACHRNGYAKALLNIQRLTHPHKSVKERRVLADESIQLLQQMESQEENLRRQLSSTSSSTESAVPAAPIVISRSSSAITIQVVEFQPSVRKKRVQYYMVFAKSVGAGTAVSLNSNQLAGTAAPLYPPHLKATISGLLTNESYVFAVAAFDSKHKVVQSIGETSEPVVALNPLPLPMCYGYLAKACYDAQLAGRANQAANYLYNAVISACTGRPSWMANPFYRQALKRDVVAQLPVPILNLCIEALLILCHDEPGDLDQDGKLVTSSDLDAQSLTATQTKALEDSRKISMGIEIACATDNQEAVRVLCFKGYRLLLPLLHLKGSCDGLTFAALVTYYQALHVIPKEKWDVDTRRICTRIGFELFRVAQKANGDHSRVTLPLILTGHSHHEPEKALSDRIAEDDSFREVVALFKLATSAAGMPSPETPAVTAVASPRAAGAKGTAAATVSKDKSQNNTPQATPRTGETDKAEAGKQSLNEILQSAGHDLAKVFSMLEQSSSDRRVIEFASKVCGAVLGAENHEAAYMDKFLSALKLTGAISSQFRATLSSVGGDSLLPEVKDASPTAEEHPPSSRGDPEATSSEIPPPESTMPEAGADDDYLYRWCGEMFFVQSVLLYRKIAKISDTINAVDTAKGPDTEDCTYELLHGDSGSVSHVKQDEDSKAPSVSGDSPTEVDLETSSAETSEETPLDQLFGELLEKSAGCCKLFRLAHCWQGLQAVAQQLWNAIWLAWVPPTRISASPTRLAHLSTCVDAFLDMMDLTMNAASATAFPSSSALSTVVYAAANALNVDHTWFSRLMAYSMRAFCSFQDWKSIVQKGSRYHSLCSGTGGSRFSEQNFPILIYAQQQIVNHQEALLTTAEEEVSVFVTAFQEQEAKKKKKKSRLVVEEFLSPEEMTFRATKQEMEQQIQKLTTKRDLKRKKLASLSEIHDGLSKSINKSHQALHTCHDHVEKYRRLGQHDGSHEELAALRRQVISSFNRCVVLARQKRQKRIVCQALHEAGDFHLASGDLKAAIKSWLESLDNAFNTLNVCLSWREVLVPAADHFLENNSNKDTIAGDELWVGIQCCSVLSKLILHSSGVDLQKAIDYALMAAAIFTRFYGCSLPHPTKCFLYGSYRMLGQLWPGRELLTDPDRVSPFSLGIMLVLVPEVLLQYDHQYASTAMPVIAGYEYVAESCLKDANHIANAQRLRVEALVQCGRFQEAVQVLMNLLRGGTTPRNSSGAPEPDAVVFHDGKSFLDESNRAAINWLISLNVEQTHASLDKHYHEALVVHILAVILHLTVAMARHESRYDRDTAIVRPAAKKMAQTLLSLVKPSDETSAPTSRNAVDVEDATSMPSISWEELQLRRIRADVHLQLSYLTFFEGDWNASKASSLDAIGEYDAIPLGSRQPLRLELDQKFKFSLLFSRGTFLAKCRSQVVACCLAQTHYRTALEAAELATEETTSTGEEHIRQHLEMQRLQAAVFLGEREKTEQELFALRENALATHTSASLNFVHTLQALSSLLRSKSLLSSQPATLKAVNERLSEAGQVLDALLEHDGWIGVLQSEKRLNLYRPAIPDFVQVHADLAQVLLECPRNLESENLHARQKRALRSVELGIRSLEHTTQRMPATRARLLLLKGVLLSKALYSTTTQHEVDRLTPLFTTLDDGKMKQRLEECVEAFVGCIKSSIEGGYDRQLVRLALIELVDLFGQKLVPSDEDAHVQAAFHYLNLALEVQKHESVLFDTLELQNGTVTSVDKLPASVCTSINAQSDADENGSSTNTKAPDAGAIVNYFVRLLRMQHILPVATAELQDTCALLHSFLMQYHSTYARLACLTNLPAVPSSDPEISAGLVCALWGQDLAPALGSASQESTHNTNLTFYFTLGTTKMSIAEDSTAASNDTAIARMEKFASSPLLSKRCNLDRQSVQHLKTALSSLRAQMEDEDSLLIDRNAFPTTLHLTLCKIQQLFRGAEARSQESVKDEACDSTAVLRDAFGNSIFIECTLEMVRRLEDLFSINKGVNVADNDLCYFLRDLLD</sequence>
<dbReference type="Proteomes" id="UP000251314">
    <property type="component" value="Unassembled WGS sequence"/>
</dbReference>
<proteinExistence type="predicted"/>
<dbReference type="PANTHER" id="PTHR33487:SF1">
    <property type="entry name" value="CILIA- AND FLAGELLA-ASSOCIATED PROTEIN 54"/>
    <property type="match status" value="1"/>
</dbReference>
<dbReference type="PANTHER" id="PTHR33487">
    <property type="entry name" value="CILIA- AND FLAGELLA-ASSOCIATED PROTEIN 54"/>
    <property type="match status" value="1"/>
</dbReference>
<comment type="caution">
    <text evidence="8">The sequence shown here is derived from an EMBL/GenBank/DDBJ whole genome shotgun (WGS) entry which is preliminary data.</text>
</comment>
<evidence type="ECO:0000256" key="2">
    <source>
        <dbReference type="SAM" id="MobiDB-lite"/>
    </source>
</evidence>
<feature type="compositionally biased region" description="Basic and acidic residues" evidence="2">
    <location>
        <begin position="9"/>
        <end position="20"/>
    </location>
</feature>
<dbReference type="Proteomes" id="UP000735874">
    <property type="component" value="Unassembled WGS sequence"/>
</dbReference>
<dbReference type="EMBL" id="RCMI01000028">
    <property type="protein sequence ID" value="KAG2941274.1"/>
    <property type="molecule type" value="Genomic_DNA"/>
</dbReference>
<dbReference type="Proteomes" id="UP000697107">
    <property type="component" value="Unassembled WGS sequence"/>
</dbReference>
<evidence type="ECO:0000313" key="8">
    <source>
        <dbReference type="EMBL" id="RAW43331.1"/>
    </source>
</evidence>
<organism evidence="8 9">
    <name type="scientific">Phytophthora cactorum</name>
    <dbReference type="NCBI Taxonomy" id="29920"/>
    <lineage>
        <taxon>Eukaryota</taxon>
        <taxon>Sar</taxon>
        <taxon>Stramenopiles</taxon>
        <taxon>Oomycota</taxon>
        <taxon>Peronosporomycetes</taxon>
        <taxon>Peronosporales</taxon>
        <taxon>Peronosporaceae</taxon>
        <taxon>Phytophthora</taxon>
    </lineage>
</organism>
<evidence type="ECO:0000313" key="6">
    <source>
        <dbReference type="EMBL" id="KAG3000196.1"/>
    </source>
</evidence>
<dbReference type="Proteomes" id="UP000774804">
    <property type="component" value="Unassembled WGS sequence"/>
</dbReference>
<protein>
    <submittedName>
        <fullName evidence="8">Uncharacterized protein</fullName>
    </submittedName>
</protein>
<dbReference type="EMBL" id="MJFZ01000005">
    <property type="protein sequence ID" value="RAW43331.1"/>
    <property type="molecule type" value="Genomic_DNA"/>
</dbReference>
<dbReference type="STRING" id="29920.A0A329T3R1"/>
<keyword evidence="9" id="KW-1185">Reference proteome</keyword>
<feature type="compositionally biased region" description="Polar residues" evidence="2">
    <location>
        <begin position="1233"/>
        <end position="1243"/>
    </location>
</feature>
<feature type="region of interest" description="Disordered" evidence="2">
    <location>
        <begin position="1"/>
        <end position="24"/>
    </location>
</feature>
<name>A0A329T3R1_9STRA</name>
<evidence type="ECO:0000313" key="4">
    <source>
        <dbReference type="EMBL" id="KAG2941274.1"/>
    </source>
</evidence>
<evidence type="ECO:0000313" key="7">
    <source>
        <dbReference type="EMBL" id="KAG3228647.1"/>
    </source>
</evidence>
<dbReference type="EMBL" id="RCMG01000018">
    <property type="protein sequence ID" value="KAG2867897.1"/>
    <property type="molecule type" value="Genomic_DNA"/>
</dbReference>
<reference evidence="3" key="2">
    <citation type="submission" date="2018-10" db="EMBL/GenBank/DDBJ databases">
        <title>Effector identification in a new, highly contiguous assembly of the strawberry crown rot pathogen Phytophthora cactorum.</title>
        <authorList>
            <person name="Armitage A.D."/>
            <person name="Nellist C.F."/>
            <person name="Bates H."/>
            <person name="Vickerstaff R.J."/>
            <person name="Harrison R.J."/>
        </authorList>
    </citation>
    <scope>NUCLEOTIDE SEQUENCE</scope>
    <source>
        <strain evidence="3">15-7</strain>
        <strain evidence="4">4032</strain>
        <strain evidence="5">4040</strain>
        <strain evidence="6">P415</strain>
        <strain evidence="7">P421</strain>
    </source>
</reference>
<dbReference type="VEuPathDB" id="FungiDB:PC110_g458"/>
<feature type="region of interest" description="Disordered" evidence="2">
    <location>
        <begin position="1430"/>
        <end position="1467"/>
    </location>
</feature>
<dbReference type="EMBL" id="RCMK01000017">
    <property type="protein sequence ID" value="KAG2954179.1"/>
    <property type="molecule type" value="Genomic_DNA"/>
</dbReference>
<feature type="compositionally biased region" description="Basic and acidic residues" evidence="2">
    <location>
        <begin position="1337"/>
        <end position="1356"/>
    </location>
</feature>
<dbReference type="Pfam" id="PF14858">
    <property type="entry name" value="CFAP54_N"/>
    <property type="match status" value="1"/>
</dbReference>